<keyword evidence="7" id="KW-1185">Reference proteome</keyword>
<evidence type="ECO:0000313" key="7">
    <source>
        <dbReference type="Proteomes" id="UP000192247"/>
    </source>
</evidence>
<dbReference type="PANTHER" id="PTHR24373">
    <property type="entry name" value="SLIT RELATED LEUCINE-RICH REPEAT NEURONAL PROTEIN"/>
    <property type="match status" value="1"/>
</dbReference>
<keyword evidence="3" id="KW-0677">Repeat</keyword>
<keyword evidence="2 4" id="KW-0732">Signal</keyword>
<dbReference type="SUPFAM" id="SSF52058">
    <property type="entry name" value="L domain-like"/>
    <property type="match status" value="2"/>
</dbReference>
<dbReference type="SMART" id="SM00082">
    <property type="entry name" value="LRRCT"/>
    <property type="match status" value="1"/>
</dbReference>
<keyword evidence="1" id="KW-0433">Leucine-rich repeat</keyword>
<dbReference type="FunFam" id="3.80.10.10:FF:001164">
    <property type="entry name" value="GH01279p"/>
    <property type="match status" value="1"/>
</dbReference>
<dbReference type="InterPro" id="IPR003591">
    <property type="entry name" value="Leu-rich_rpt_typical-subtyp"/>
</dbReference>
<dbReference type="EMBL" id="MNPL01011656">
    <property type="protein sequence ID" value="OQR72494.1"/>
    <property type="molecule type" value="Genomic_DNA"/>
</dbReference>
<dbReference type="STRING" id="418985.A0A1V9XG33"/>
<dbReference type="GO" id="GO:0005615">
    <property type="term" value="C:extracellular space"/>
    <property type="evidence" value="ECO:0007669"/>
    <property type="project" value="TreeGrafter"/>
</dbReference>
<protein>
    <submittedName>
        <fullName evidence="6">Chaoptin-like</fullName>
    </submittedName>
</protein>
<evidence type="ECO:0000256" key="3">
    <source>
        <dbReference type="ARBA" id="ARBA00022737"/>
    </source>
</evidence>
<dbReference type="SMART" id="SM00365">
    <property type="entry name" value="LRR_SD22"/>
    <property type="match status" value="9"/>
</dbReference>
<dbReference type="OrthoDB" id="5789657at2759"/>
<feature type="domain" description="LRRCT" evidence="5">
    <location>
        <begin position="881"/>
        <end position="935"/>
    </location>
</feature>
<dbReference type="InterPro" id="IPR050328">
    <property type="entry name" value="Dev_Immune_Receptor"/>
</dbReference>
<name>A0A1V9XG33_9ACAR</name>
<sequence length="1103" mass="126206">MGHHRGRLLRQMAQTILALLIVSMPISVPFTDATCPSLPNIYPCRCRGFGDDGLSLRCEEVNIALLYSGIARLQSVAISRLDVVNATMRRLYGLMFNGLLIKNLTITRGNLRALSAEVLTPLNETLIDLNVRENDLDEVPVESLKPLNKLYSLDLSHNRIAAVPDNAFATLGRLFEINLSKNRIKKLAPKAFVGQNNLERLHLHFNEIATFDKNTFRNMRKLKYLDLTANSLDRIQKTDFQQLTGMWVLNVSQNHVAMIPRATFVTNTVLRVLNISYNALTEIDQNTVKGLRFLRDSYFRANRISRIDKKAFAAAKHVRTIDLAYNRLQDVPYEQFKEHQWLERLDLSHNNISRIATQAFSKMYQVHIDLSHNNLSFVGNKSFSEIANMTTLDLSHNLLSEMPNDAFSLSDCTTLKLMFNNFTDMNRIPIANLSSIKVLNVTHNRLMKIDRKAFTKKRLYELHTADFSHNNLSDIQGNPFEKFASLRFLNLSHNQIRKIGFSTFGNLPTLLELDISHNVITDVAHSGLSALGSVRLIHAQHNRIRKMFPIPIALNELHVENNDLQQIYPGTINVMNSLLRLYLDNNNLTNILPGAFDGLNALQELSLAGNNITEIPYEALEVMTAIQHLYLHNNSLTLVKKRDFDKFPTLLDLRLDQNRIWNITRDAFIGSIQLQRLNMSYNNMSELSPTALTGLVSLRVLDLSHNRLRGLQNKTHGLLDGLLSLEYLNVSSNVIGTITDKTFPRNPYVPYQLREVNMSSNYLSYVPSLRQPSLQRAHVLDLSNNLINQLERDAFTNLTDLRHLSLRRNDLRILRNGYLEVPKELLKLDLSHNRLSEFTPPEGTFSPNMTLLDLRHNNISRISVELFPLVKNRLRVFYADNPLHCECSLAWLVSFIQRNQQPQEAEQWTNTFCVSPVYLAGRAFSEIALEKLNCDGDPTEQATGDITFRFVQVGKKFIELQFYVSSRQDIGGFRVEIHSSVEAYLSYQAFMPYSTRFHRIPRDAIRTTHDVMVHTLCVLATDSENRTRTIASRHQCQMLHQAINGAESCWKTRSRHSVIMFAMAALICNWMHSLEAVIGHYYRLVVEAVTTLYGLKIILLKYK</sequence>
<dbReference type="AlphaFoldDB" id="A0A1V9XG33"/>
<dbReference type="Pfam" id="PF13516">
    <property type="entry name" value="LRR_6"/>
    <property type="match status" value="1"/>
</dbReference>
<evidence type="ECO:0000256" key="4">
    <source>
        <dbReference type="SAM" id="SignalP"/>
    </source>
</evidence>
<gene>
    <name evidence="6" type="ORF">BIW11_10346</name>
</gene>
<dbReference type="Proteomes" id="UP000192247">
    <property type="component" value="Unassembled WGS sequence"/>
</dbReference>
<accession>A0A1V9XG33</accession>
<evidence type="ECO:0000256" key="2">
    <source>
        <dbReference type="ARBA" id="ARBA00022729"/>
    </source>
</evidence>
<dbReference type="InParanoid" id="A0A1V9XG33"/>
<dbReference type="Pfam" id="PF13855">
    <property type="entry name" value="LRR_8"/>
    <property type="match status" value="6"/>
</dbReference>
<proteinExistence type="predicted"/>
<organism evidence="6 7">
    <name type="scientific">Tropilaelaps mercedesae</name>
    <dbReference type="NCBI Taxonomy" id="418985"/>
    <lineage>
        <taxon>Eukaryota</taxon>
        <taxon>Metazoa</taxon>
        <taxon>Ecdysozoa</taxon>
        <taxon>Arthropoda</taxon>
        <taxon>Chelicerata</taxon>
        <taxon>Arachnida</taxon>
        <taxon>Acari</taxon>
        <taxon>Parasitiformes</taxon>
        <taxon>Mesostigmata</taxon>
        <taxon>Gamasina</taxon>
        <taxon>Dermanyssoidea</taxon>
        <taxon>Laelapidae</taxon>
        <taxon>Tropilaelaps</taxon>
    </lineage>
</organism>
<dbReference type="PROSITE" id="PS51450">
    <property type="entry name" value="LRR"/>
    <property type="match status" value="6"/>
</dbReference>
<reference evidence="6 7" key="1">
    <citation type="journal article" date="2017" name="Gigascience">
        <title>Draft genome of the honey bee ectoparasitic mite, Tropilaelaps mercedesae, is shaped by the parasitic life history.</title>
        <authorList>
            <person name="Dong X."/>
            <person name="Armstrong S.D."/>
            <person name="Xia D."/>
            <person name="Makepeace B.L."/>
            <person name="Darby A.C."/>
            <person name="Kadowaki T."/>
        </authorList>
    </citation>
    <scope>NUCLEOTIDE SEQUENCE [LARGE SCALE GENOMIC DNA]</scope>
    <source>
        <strain evidence="6">Wuxi-XJTLU</strain>
    </source>
</reference>
<dbReference type="InterPro" id="IPR001611">
    <property type="entry name" value="Leu-rich_rpt"/>
</dbReference>
<dbReference type="PANTHER" id="PTHR24373:SF370">
    <property type="entry name" value="FISH-LIPS, ISOFORM E"/>
    <property type="match status" value="1"/>
</dbReference>
<feature type="signal peptide" evidence="4">
    <location>
        <begin position="1"/>
        <end position="33"/>
    </location>
</feature>
<dbReference type="SMART" id="SM00369">
    <property type="entry name" value="LRR_TYP"/>
    <property type="match status" value="24"/>
</dbReference>
<dbReference type="InterPro" id="IPR000483">
    <property type="entry name" value="Cys-rich_flank_reg_C"/>
</dbReference>
<evidence type="ECO:0000313" key="6">
    <source>
        <dbReference type="EMBL" id="OQR72494.1"/>
    </source>
</evidence>
<dbReference type="PRINTS" id="PR00019">
    <property type="entry name" value="LEURICHRPT"/>
</dbReference>
<evidence type="ECO:0000256" key="1">
    <source>
        <dbReference type="ARBA" id="ARBA00022614"/>
    </source>
</evidence>
<dbReference type="InterPro" id="IPR032675">
    <property type="entry name" value="LRR_dom_sf"/>
</dbReference>
<dbReference type="GO" id="GO:0031012">
    <property type="term" value="C:extracellular matrix"/>
    <property type="evidence" value="ECO:0007669"/>
    <property type="project" value="TreeGrafter"/>
</dbReference>
<feature type="chain" id="PRO_5012732109" evidence="4">
    <location>
        <begin position="34"/>
        <end position="1103"/>
    </location>
</feature>
<evidence type="ECO:0000259" key="5">
    <source>
        <dbReference type="SMART" id="SM00082"/>
    </source>
</evidence>
<comment type="caution">
    <text evidence="6">The sequence shown here is derived from an EMBL/GenBank/DDBJ whole genome shotgun (WGS) entry which is preliminary data.</text>
</comment>
<dbReference type="Gene3D" id="3.80.10.10">
    <property type="entry name" value="Ribonuclease Inhibitor"/>
    <property type="match status" value="8"/>
</dbReference>